<dbReference type="InterPro" id="IPR054491">
    <property type="entry name" value="MGH1-like_GH"/>
</dbReference>
<accession>A0ABX1K610</accession>
<feature type="domain" description="Putative glycogen debranching enzyme N-terminal" evidence="2">
    <location>
        <begin position="24"/>
        <end position="198"/>
    </location>
</feature>
<dbReference type="InterPro" id="IPR012341">
    <property type="entry name" value="6hp_glycosidase-like_sf"/>
</dbReference>
<comment type="caution">
    <text evidence="4">The sequence shown here is derived from an EMBL/GenBank/DDBJ whole genome shotgun (WGS) entry which is preliminary data.</text>
</comment>
<dbReference type="SUPFAM" id="SSF48208">
    <property type="entry name" value="Six-hairpin glycosidases"/>
    <property type="match status" value="1"/>
</dbReference>
<dbReference type="Proteomes" id="UP001429745">
    <property type="component" value="Unassembled WGS sequence"/>
</dbReference>
<dbReference type="InterPro" id="IPR032856">
    <property type="entry name" value="GDE_N_bis"/>
</dbReference>
<feature type="compositionally biased region" description="Pro residues" evidence="1">
    <location>
        <begin position="175"/>
        <end position="184"/>
    </location>
</feature>
<dbReference type="Pfam" id="PF14742">
    <property type="entry name" value="GDE_N_bis"/>
    <property type="match status" value="1"/>
</dbReference>
<evidence type="ECO:0000259" key="3">
    <source>
        <dbReference type="Pfam" id="PF22422"/>
    </source>
</evidence>
<dbReference type="Pfam" id="PF22422">
    <property type="entry name" value="MGH1-like_GH"/>
    <property type="match status" value="1"/>
</dbReference>
<feature type="region of interest" description="Disordered" evidence="1">
    <location>
        <begin position="175"/>
        <end position="207"/>
    </location>
</feature>
<evidence type="ECO:0000313" key="5">
    <source>
        <dbReference type="Proteomes" id="UP001429745"/>
    </source>
</evidence>
<organism evidence="4 5">
    <name type="scientific">Microbacterium salsuginis</name>
    <dbReference type="NCBI Taxonomy" id="2722803"/>
    <lineage>
        <taxon>Bacteria</taxon>
        <taxon>Bacillati</taxon>
        <taxon>Actinomycetota</taxon>
        <taxon>Actinomycetes</taxon>
        <taxon>Micrococcales</taxon>
        <taxon>Microbacteriaceae</taxon>
        <taxon>Microbacterium</taxon>
    </lineage>
</organism>
<dbReference type="Gene3D" id="1.50.10.10">
    <property type="match status" value="1"/>
</dbReference>
<evidence type="ECO:0000259" key="2">
    <source>
        <dbReference type="Pfam" id="PF14742"/>
    </source>
</evidence>
<protein>
    <submittedName>
        <fullName evidence="4">Amylo-alpha-1,6-glucosidase</fullName>
    </submittedName>
</protein>
<feature type="compositionally biased region" description="Low complexity" evidence="1">
    <location>
        <begin position="185"/>
        <end position="195"/>
    </location>
</feature>
<proteinExistence type="predicted"/>
<evidence type="ECO:0000256" key="1">
    <source>
        <dbReference type="SAM" id="MobiDB-lite"/>
    </source>
</evidence>
<reference evidence="4 5" key="1">
    <citation type="submission" date="2020-04" db="EMBL/GenBank/DDBJ databases">
        <title>CFH 90308 Microbacterium sp.</title>
        <authorList>
            <person name="Nie G."/>
            <person name="Ming H."/>
            <person name="Xia T."/>
        </authorList>
    </citation>
    <scope>NUCLEOTIDE SEQUENCE [LARGE SCALE GENOMIC DNA]</scope>
    <source>
        <strain evidence="4 5">CFH 90308</strain>
    </source>
</reference>
<dbReference type="InterPro" id="IPR008928">
    <property type="entry name" value="6-hairpin_glycosidase_sf"/>
</dbReference>
<dbReference type="RefSeq" id="WP_168910945.1">
    <property type="nucleotide sequence ID" value="NZ_JABACI010000001.1"/>
</dbReference>
<gene>
    <name evidence="4" type="ORF">HF576_01090</name>
</gene>
<feature type="domain" description="Mannosylglycerate hydrolase MGH1-like glycoside hydrolase" evidence="3">
    <location>
        <begin position="342"/>
        <end position="651"/>
    </location>
</feature>
<dbReference type="EMBL" id="JABACI010000001">
    <property type="protein sequence ID" value="NLP82436.1"/>
    <property type="molecule type" value="Genomic_DNA"/>
</dbReference>
<evidence type="ECO:0000313" key="4">
    <source>
        <dbReference type="EMBL" id="NLP82436.1"/>
    </source>
</evidence>
<name>A0ABX1K610_9MICO</name>
<keyword evidence="5" id="KW-1185">Reference proteome</keyword>
<sequence length="702" mass="73885">MNSPTSSTPPLQPLLSDAVIAFRAPTQVWSGRDGEIGAAPIDGIYHGDVRHVRAQRLTCDGSAIEWISTAAHGADRVVFEGLLRGLDDAWPDPKVRLTRDRRVTPGSVVETVTVSSHLSAPLRTALSLRLEPDFAWLHEVKSGDARPRTALLQVTVPTAPPLAVPTAPPLAVPTAPPLDVPTAPPLAAGASSGASGRVGPDASSGASGGVGAATAIAAAGDQRFALQAPGATVRDESGALIAEWDLTVPARGSATVSWQLDFHDDALVVRAPGSPAPWKATAASATARAHDPRLGRWLEVALDDLDALRLALPDEPDDEFFAAGAPWFFTLFGRDSLWAARLALPLDTRMAASTLRVLARLQGTADDVDTAQEPGKILHELRATSLELPGEGISLPPRYYGSVDATPLWVCLLADAWRAGMPEAEVRELLPALAGALTWILEHGDSDGDGFLDYVDRTGRGLANQGWKDSGDSIQWRDGSLAEGPIALCEVQAYAYEAMRAGADLLEAFAADARAIAAPDPGALRAWAADLRARFAESFWVETSEGRYPAIALDRHKRPVDTLTSNIGHLLGTGLLDPDEEAHVAALLAGPAMSSGFGIRTMSTQADGYWPLSYHGGSVWTHDTAICAHGMARAGLLTPARAVVDELLAAAEGFGYRVPELHAGDSASATSTPVPYPAACRPQAWSAAAAITCREILDRSVS</sequence>